<proteinExistence type="predicted"/>
<comment type="caution">
    <text evidence="2">The sequence shown here is derived from an EMBL/GenBank/DDBJ whole genome shotgun (WGS) entry which is preliminary data.</text>
</comment>
<name>A0ABN9QCP3_9DINO</name>
<gene>
    <name evidence="2" type="ORF">PCOR1329_LOCUS10768</name>
</gene>
<dbReference type="Proteomes" id="UP001189429">
    <property type="component" value="Unassembled WGS sequence"/>
</dbReference>
<evidence type="ECO:0000313" key="3">
    <source>
        <dbReference type="Proteomes" id="UP001189429"/>
    </source>
</evidence>
<protein>
    <submittedName>
        <fullName evidence="2">Uncharacterized protein</fullName>
    </submittedName>
</protein>
<accession>A0ABN9QCP3</accession>
<feature type="region of interest" description="Disordered" evidence="1">
    <location>
        <begin position="53"/>
        <end position="118"/>
    </location>
</feature>
<evidence type="ECO:0000256" key="1">
    <source>
        <dbReference type="SAM" id="MobiDB-lite"/>
    </source>
</evidence>
<dbReference type="EMBL" id="CAUYUJ010003067">
    <property type="protein sequence ID" value="CAK0803696.1"/>
    <property type="molecule type" value="Genomic_DNA"/>
</dbReference>
<organism evidence="2 3">
    <name type="scientific">Prorocentrum cordatum</name>
    <dbReference type="NCBI Taxonomy" id="2364126"/>
    <lineage>
        <taxon>Eukaryota</taxon>
        <taxon>Sar</taxon>
        <taxon>Alveolata</taxon>
        <taxon>Dinophyceae</taxon>
        <taxon>Prorocentrales</taxon>
        <taxon>Prorocentraceae</taxon>
        <taxon>Prorocentrum</taxon>
    </lineage>
</organism>
<reference evidence="2" key="1">
    <citation type="submission" date="2023-10" db="EMBL/GenBank/DDBJ databases">
        <authorList>
            <person name="Chen Y."/>
            <person name="Shah S."/>
            <person name="Dougan E. K."/>
            <person name="Thang M."/>
            <person name="Chan C."/>
        </authorList>
    </citation>
    <scope>NUCLEOTIDE SEQUENCE [LARGE SCALE GENOMIC DNA]</scope>
</reference>
<evidence type="ECO:0000313" key="2">
    <source>
        <dbReference type="EMBL" id="CAK0803696.1"/>
    </source>
</evidence>
<feature type="compositionally biased region" description="Low complexity" evidence="1">
    <location>
        <begin position="90"/>
        <end position="118"/>
    </location>
</feature>
<keyword evidence="3" id="KW-1185">Reference proteome</keyword>
<sequence length="223" mass="22602">MIPVVLRGASPRGIHAVRQRHTKGPCLGAGHQRQLGTVRADVQLDAPHVGVDRDWTDSTRSSATTEMAWRQGACRGTGPAPFARRGSHVASPAAAASATPPSPPAARRSSAAPAPLPSAAAGSEAAAAAPATVGSLGQSRLAPCGTARPAAAVSSGCHPSLAVCACHKEPPSATVPPKGHVQGAETSPDLQRLDELDVRKLFAGLGFWGGPHRAQGPSENDSE</sequence>